<dbReference type="EMBL" id="QNRR01000017">
    <property type="protein sequence ID" value="RBP36318.1"/>
    <property type="molecule type" value="Genomic_DNA"/>
</dbReference>
<dbReference type="Proteomes" id="UP000253426">
    <property type="component" value="Unassembled WGS sequence"/>
</dbReference>
<feature type="domain" description="Penicillin-binding protein transpeptidase" evidence="16">
    <location>
        <begin position="356"/>
        <end position="631"/>
    </location>
</feature>
<dbReference type="Pfam" id="PF00912">
    <property type="entry name" value="Transgly"/>
    <property type="match status" value="1"/>
</dbReference>
<dbReference type="SUPFAM" id="SSF53955">
    <property type="entry name" value="Lysozyme-like"/>
    <property type="match status" value="1"/>
</dbReference>
<comment type="catalytic activity">
    <reaction evidence="14">
        <text>[GlcNAc-(1-&gt;4)-Mur2Ac(oyl-L-Ala-gamma-D-Glu-L-Lys-D-Ala-D-Ala)](n)-di-trans,octa-cis-undecaprenyl diphosphate + beta-D-GlcNAc-(1-&gt;4)-Mur2Ac(oyl-L-Ala-gamma-D-Glu-L-Lys-D-Ala-D-Ala)-di-trans,octa-cis-undecaprenyl diphosphate = [GlcNAc-(1-&gt;4)-Mur2Ac(oyl-L-Ala-gamma-D-Glu-L-Lys-D-Ala-D-Ala)](n+1)-di-trans,octa-cis-undecaprenyl diphosphate + di-trans,octa-cis-undecaprenyl diphosphate + H(+)</text>
        <dbReference type="Rhea" id="RHEA:23708"/>
        <dbReference type="Rhea" id="RHEA-COMP:9602"/>
        <dbReference type="Rhea" id="RHEA-COMP:9603"/>
        <dbReference type="ChEBI" id="CHEBI:15378"/>
        <dbReference type="ChEBI" id="CHEBI:58405"/>
        <dbReference type="ChEBI" id="CHEBI:60033"/>
        <dbReference type="ChEBI" id="CHEBI:78435"/>
        <dbReference type="EC" id="2.4.99.28"/>
    </reaction>
</comment>
<evidence type="ECO:0000256" key="5">
    <source>
        <dbReference type="ARBA" id="ARBA00022670"/>
    </source>
</evidence>
<dbReference type="GO" id="GO:0008955">
    <property type="term" value="F:peptidoglycan glycosyltransferase activity"/>
    <property type="evidence" value="ECO:0007669"/>
    <property type="project" value="UniProtKB-EC"/>
</dbReference>
<keyword evidence="5" id="KW-0645">Protease</keyword>
<dbReference type="SUPFAM" id="SSF56601">
    <property type="entry name" value="beta-lactamase/transpeptidase-like"/>
    <property type="match status" value="1"/>
</dbReference>
<dbReference type="RefSeq" id="WP_113961916.1">
    <property type="nucleotide sequence ID" value="NZ_QNRR01000017.1"/>
</dbReference>
<dbReference type="GO" id="GO:0009002">
    <property type="term" value="F:serine-type D-Ala-D-Ala carboxypeptidase activity"/>
    <property type="evidence" value="ECO:0007669"/>
    <property type="project" value="UniProtKB-EC"/>
</dbReference>
<comment type="catalytic activity">
    <reaction evidence="13">
        <text>Preferential cleavage: (Ac)2-L-Lys-D-Ala-|-D-Ala. Also transpeptidation of peptidyl-alanyl moieties that are N-acyl substituents of D-alanine.</text>
        <dbReference type="EC" id="3.4.16.4"/>
    </reaction>
</comment>
<dbReference type="FunFam" id="1.10.3810.10:FF:000001">
    <property type="entry name" value="Penicillin-binding protein 1A"/>
    <property type="match status" value="1"/>
</dbReference>
<organism evidence="18 19">
    <name type="scientific">Roseimicrobium gellanilyticum</name>
    <dbReference type="NCBI Taxonomy" id="748857"/>
    <lineage>
        <taxon>Bacteria</taxon>
        <taxon>Pseudomonadati</taxon>
        <taxon>Verrucomicrobiota</taxon>
        <taxon>Verrucomicrobiia</taxon>
        <taxon>Verrucomicrobiales</taxon>
        <taxon>Verrucomicrobiaceae</taxon>
        <taxon>Roseimicrobium</taxon>
    </lineage>
</organism>
<keyword evidence="9" id="KW-0133">Cell shape</keyword>
<dbReference type="PANTHER" id="PTHR32282">
    <property type="entry name" value="BINDING PROTEIN TRANSPEPTIDASE, PUTATIVE-RELATED"/>
    <property type="match status" value="1"/>
</dbReference>
<evidence type="ECO:0000313" key="18">
    <source>
        <dbReference type="EMBL" id="RBP36318.1"/>
    </source>
</evidence>
<evidence type="ECO:0000256" key="13">
    <source>
        <dbReference type="ARBA" id="ARBA00034000"/>
    </source>
</evidence>
<evidence type="ECO:0000256" key="12">
    <source>
        <dbReference type="ARBA" id="ARBA00023316"/>
    </source>
</evidence>
<dbReference type="InterPro" id="IPR001460">
    <property type="entry name" value="PCN-bd_Tpept"/>
</dbReference>
<gene>
    <name evidence="18" type="ORF">DES53_1177</name>
</gene>
<keyword evidence="7" id="KW-0808">Transferase</keyword>
<keyword evidence="11" id="KW-0511">Multifunctional enzyme</keyword>
<dbReference type="InterPro" id="IPR012338">
    <property type="entry name" value="Beta-lactam/transpept-like"/>
</dbReference>
<dbReference type="Gene3D" id="3.40.710.10">
    <property type="entry name" value="DD-peptidase/beta-lactamase superfamily"/>
    <property type="match status" value="1"/>
</dbReference>
<dbReference type="GO" id="GO:0071555">
    <property type="term" value="P:cell wall organization"/>
    <property type="evidence" value="ECO:0007669"/>
    <property type="project" value="UniProtKB-KW"/>
</dbReference>
<reference evidence="18 19" key="1">
    <citation type="submission" date="2018-06" db="EMBL/GenBank/DDBJ databases">
        <title>Genomic Encyclopedia of Type Strains, Phase IV (KMG-IV): sequencing the most valuable type-strain genomes for metagenomic binning, comparative biology and taxonomic classification.</title>
        <authorList>
            <person name="Goeker M."/>
        </authorList>
    </citation>
    <scope>NUCLEOTIDE SEQUENCE [LARGE SCALE GENOMIC DNA]</scope>
    <source>
        <strain evidence="18 19">DSM 25532</strain>
    </source>
</reference>
<dbReference type="AlphaFoldDB" id="A0A366H2Y7"/>
<evidence type="ECO:0000259" key="16">
    <source>
        <dbReference type="Pfam" id="PF00905"/>
    </source>
</evidence>
<keyword evidence="12" id="KW-0961">Cell wall biogenesis/degradation</keyword>
<comment type="similarity">
    <text evidence="2">In the C-terminal section; belongs to the transpeptidase family.</text>
</comment>
<accession>A0A366H2Y7</accession>
<keyword evidence="8" id="KW-0378">Hydrolase</keyword>
<sequence length="718" mass="78231">MSDLPLPSAPRPRRRGLRILTTLLLILFFMGLAGLAVGIIIYGNLAKQYDLTKLGEMKERSVVLDTKGREIGKLHGENRVVVPISQVSKHFIDALLAREDARFYDHGGVDYVGVARAAVRNFKDKKTVQGASTITMQLARNSFDGLNEKTLHRKLVEVMLARRIEAEKTKDDILELYVNRIFFGSGLYGIERASKAYFGKSASQLTAGEGAMLAGIIRSPNRFSPFRNWKGALVERDDVLGRMVVKKMLTQEEADAAKKEEIAVVAQPLISNQDNYAMEAVRRDLELILEESEIEDGGLIVHTTLDLDLQKAAEQSLEKRLTEVEKQKGYKHPTKAQFDAAWDGVSEPSNTPYLQGGVLMLNNRTGGILAVVGGRSYPQSRFNRALQGNRPIGSTIKPFIYATAFMHGLLPGSLVEDAPMREGELKDGDGYWSPGNADGKFLGFQPASVGLVRSRNAMTVRVGNFAGLDSVLMTLRDTGLGEPEVRTPQIYIGNMGTSLKSLTSATSVFPNNGIRRRPFLISSITDAAGEIVYSTPVLESEGMPPGAALVTERLMEKVMNEGTGAPARKEYGFKEKAGGKTGTTNDYKDAWFVGFTSEVTCGVWVGLDQPDTIAPGGYGGKLALPIWADSMNVAVASGYKQEVQKAEPVLARVNLCRLTGLLATDGCAAAGHAYADDLPAEMVPPGYCDAHGGRVVVERRQGDSKPGFFKRVFNGLFR</sequence>
<dbReference type="InterPro" id="IPR036950">
    <property type="entry name" value="PBP_transglycosylase"/>
</dbReference>
<dbReference type="InterPro" id="IPR001264">
    <property type="entry name" value="Glyco_trans_51"/>
</dbReference>
<evidence type="ECO:0000256" key="10">
    <source>
        <dbReference type="ARBA" id="ARBA00022984"/>
    </source>
</evidence>
<dbReference type="GO" id="GO:0008658">
    <property type="term" value="F:penicillin binding"/>
    <property type="evidence" value="ECO:0007669"/>
    <property type="project" value="InterPro"/>
</dbReference>
<dbReference type="GO" id="GO:0006508">
    <property type="term" value="P:proteolysis"/>
    <property type="evidence" value="ECO:0007669"/>
    <property type="project" value="UniProtKB-KW"/>
</dbReference>
<feature type="domain" description="Glycosyl transferase family 51" evidence="17">
    <location>
        <begin position="68"/>
        <end position="243"/>
    </location>
</feature>
<name>A0A366H2Y7_9BACT</name>
<keyword evidence="6" id="KW-0328">Glycosyltransferase</keyword>
<evidence type="ECO:0000256" key="4">
    <source>
        <dbReference type="ARBA" id="ARBA00022645"/>
    </source>
</evidence>
<dbReference type="PANTHER" id="PTHR32282:SF33">
    <property type="entry name" value="PEPTIDOGLYCAN GLYCOSYLTRANSFERASE"/>
    <property type="match status" value="1"/>
</dbReference>
<evidence type="ECO:0000256" key="2">
    <source>
        <dbReference type="ARBA" id="ARBA00007090"/>
    </source>
</evidence>
<evidence type="ECO:0000259" key="17">
    <source>
        <dbReference type="Pfam" id="PF00912"/>
    </source>
</evidence>
<dbReference type="InterPro" id="IPR050396">
    <property type="entry name" value="Glycosyltr_51/Transpeptidase"/>
</dbReference>
<keyword evidence="15" id="KW-0812">Transmembrane</keyword>
<keyword evidence="10" id="KW-0573">Peptidoglycan synthesis</keyword>
<keyword evidence="15" id="KW-0472">Membrane</keyword>
<dbReference type="Gene3D" id="1.10.3810.10">
    <property type="entry name" value="Biosynthetic peptidoglycan transglycosylase-like"/>
    <property type="match status" value="1"/>
</dbReference>
<evidence type="ECO:0000313" key="19">
    <source>
        <dbReference type="Proteomes" id="UP000253426"/>
    </source>
</evidence>
<dbReference type="GO" id="GO:0008360">
    <property type="term" value="P:regulation of cell shape"/>
    <property type="evidence" value="ECO:0007669"/>
    <property type="project" value="UniProtKB-KW"/>
</dbReference>
<evidence type="ECO:0000256" key="7">
    <source>
        <dbReference type="ARBA" id="ARBA00022679"/>
    </source>
</evidence>
<evidence type="ECO:0000256" key="3">
    <source>
        <dbReference type="ARBA" id="ARBA00007739"/>
    </source>
</evidence>
<dbReference type="InterPro" id="IPR023346">
    <property type="entry name" value="Lysozyme-like_dom_sf"/>
</dbReference>
<protein>
    <submittedName>
        <fullName evidence="18">Penicillin-binding protein 1A</fullName>
    </submittedName>
</protein>
<dbReference type="GO" id="GO:0030288">
    <property type="term" value="C:outer membrane-bounded periplasmic space"/>
    <property type="evidence" value="ECO:0007669"/>
    <property type="project" value="TreeGrafter"/>
</dbReference>
<comment type="similarity">
    <text evidence="3">In the N-terminal section; belongs to the glycosyltransferase 51 family.</text>
</comment>
<feature type="transmembrane region" description="Helical" evidence="15">
    <location>
        <begin position="20"/>
        <end position="43"/>
    </location>
</feature>
<dbReference type="Pfam" id="PF00905">
    <property type="entry name" value="Transpeptidase"/>
    <property type="match status" value="1"/>
</dbReference>
<comment type="caution">
    <text evidence="18">The sequence shown here is derived from an EMBL/GenBank/DDBJ whole genome shotgun (WGS) entry which is preliminary data.</text>
</comment>
<evidence type="ECO:0000256" key="15">
    <source>
        <dbReference type="SAM" id="Phobius"/>
    </source>
</evidence>
<evidence type="ECO:0000256" key="9">
    <source>
        <dbReference type="ARBA" id="ARBA00022960"/>
    </source>
</evidence>
<dbReference type="GO" id="GO:0009252">
    <property type="term" value="P:peptidoglycan biosynthetic process"/>
    <property type="evidence" value="ECO:0007669"/>
    <property type="project" value="UniProtKB-KW"/>
</dbReference>
<proteinExistence type="inferred from homology"/>
<keyword evidence="4" id="KW-0121">Carboxypeptidase</keyword>
<keyword evidence="19" id="KW-1185">Reference proteome</keyword>
<evidence type="ECO:0000256" key="1">
    <source>
        <dbReference type="ARBA" id="ARBA00004752"/>
    </source>
</evidence>
<keyword evidence="15" id="KW-1133">Transmembrane helix</keyword>
<dbReference type="OrthoDB" id="9766909at2"/>
<comment type="pathway">
    <text evidence="1">Cell wall biogenesis; peptidoglycan biosynthesis.</text>
</comment>
<evidence type="ECO:0000256" key="11">
    <source>
        <dbReference type="ARBA" id="ARBA00023268"/>
    </source>
</evidence>
<evidence type="ECO:0000256" key="14">
    <source>
        <dbReference type="ARBA" id="ARBA00049902"/>
    </source>
</evidence>
<evidence type="ECO:0000256" key="8">
    <source>
        <dbReference type="ARBA" id="ARBA00022801"/>
    </source>
</evidence>
<evidence type="ECO:0000256" key="6">
    <source>
        <dbReference type="ARBA" id="ARBA00022676"/>
    </source>
</evidence>